<proteinExistence type="predicted"/>
<gene>
    <name evidence="1" type="ORF">ERS852425_02173</name>
</gene>
<dbReference type="RefSeq" id="WP_049995676.1">
    <property type="nucleotide sequence ID" value="NZ_CYXT01000017.1"/>
</dbReference>
<dbReference type="EMBL" id="CYXT01000017">
    <property type="protein sequence ID" value="CUN03293.1"/>
    <property type="molecule type" value="Genomic_DNA"/>
</dbReference>
<reference evidence="1 2" key="1">
    <citation type="submission" date="2015-09" db="EMBL/GenBank/DDBJ databases">
        <authorList>
            <consortium name="Pathogen Informatics"/>
        </authorList>
    </citation>
    <scope>NUCLEOTIDE SEQUENCE [LARGE SCALE GENOMIC DNA]</scope>
    <source>
        <strain evidence="1 2">2789STDY5608868</strain>
    </source>
</reference>
<evidence type="ECO:0008006" key="3">
    <source>
        <dbReference type="Google" id="ProtNLM"/>
    </source>
</evidence>
<sequence>MGKYDDIIDLPHHVSKRHPQMSMQSRAAQFAPFAALKGQKERYEEVQRIVEPKRILTEAQKEQIDQHLQWIFANISNHPTIDVTYFVSDLRKAGGIYEVYNGKVKWIDQKKKEIIFMDNKRIMIKNLYEISLINAHRQACEFSRSKLI</sequence>
<protein>
    <recommendedName>
        <fullName evidence="3">YolD-like protein</fullName>
    </recommendedName>
</protein>
<dbReference type="Proteomes" id="UP000095598">
    <property type="component" value="Unassembled WGS sequence"/>
</dbReference>
<evidence type="ECO:0000313" key="2">
    <source>
        <dbReference type="Proteomes" id="UP000095598"/>
    </source>
</evidence>
<dbReference type="AlphaFoldDB" id="A0A173TKG7"/>
<name>A0A173TKG7_ANAHA</name>
<evidence type="ECO:0000313" key="1">
    <source>
        <dbReference type="EMBL" id="CUN03293.1"/>
    </source>
</evidence>
<accession>A0A173TKG7</accession>
<organism evidence="1 2">
    <name type="scientific">Anaerostipes hadrus</name>
    <dbReference type="NCBI Taxonomy" id="649756"/>
    <lineage>
        <taxon>Bacteria</taxon>
        <taxon>Bacillati</taxon>
        <taxon>Bacillota</taxon>
        <taxon>Clostridia</taxon>
        <taxon>Lachnospirales</taxon>
        <taxon>Lachnospiraceae</taxon>
        <taxon>Anaerostipes</taxon>
    </lineage>
</organism>